<reference evidence="4" key="1">
    <citation type="journal article" date="2018" name="Front. Microbiol.">
        <title>Genome-Based Analysis Reveals the Taxonomy and Diversity of the Family Idiomarinaceae.</title>
        <authorList>
            <person name="Liu Y."/>
            <person name="Lai Q."/>
            <person name="Shao Z."/>
        </authorList>
    </citation>
    <scope>NUCLEOTIDE SEQUENCE [LARGE SCALE GENOMIC DNA]</scope>
    <source>
        <strain evidence="4">SN-14</strain>
    </source>
</reference>
<evidence type="ECO:0000313" key="4">
    <source>
        <dbReference type="Proteomes" id="UP000286680"/>
    </source>
</evidence>
<organism evidence="3 4">
    <name type="scientific">Idiomarina aquatica</name>
    <dbReference type="NCBI Taxonomy" id="1327752"/>
    <lineage>
        <taxon>Bacteria</taxon>
        <taxon>Pseudomonadati</taxon>
        <taxon>Pseudomonadota</taxon>
        <taxon>Gammaproteobacteria</taxon>
        <taxon>Alteromonadales</taxon>
        <taxon>Idiomarinaceae</taxon>
        <taxon>Idiomarina</taxon>
    </lineage>
</organism>
<evidence type="ECO:0000313" key="3">
    <source>
        <dbReference type="EMBL" id="RUO45178.1"/>
    </source>
</evidence>
<protein>
    <recommendedName>
        <fullName evidence="2">Polysaccharide lyase 14 domain-containing protein</fullName>
    </recommendedName>
</protein>
<evidence type="ECO:0000256" key="1">
    <source>
        <dbReference type="SAM" id="SignalP"/>
    </source>
</evidence>
<dbReference type="PANTHER" id="PTHR40124">
    <property type="match status" value="1"/>
</dbReference>
<gene>
    <name evidence="3" type="ORF">CWE23_03925</name>
</gene>
<feature type="signal peptide" evidence="1">
    <location>
        <begin position="1"/>
        <end position="22"/>
    </location>
</feature>
<dbReference type="EMBL" id="PIPS01000001">
    <property type="protein sequence ID" value="RUO45178.1"/>
    <property type="molecule type" value="Genomic_DNA"/>
</dbReference>
<sequence>MQLWVNLSLYALISLISAAASAGSDKPEADAGQNSAVFSEDFDGFFRSSEASTLHHLELASIVFNEGTDASKALKVYYQGYDRGSKRVVKTLPLPQAMTSATLSFAVKFCEGFDFAKGGKLHGFAPSNPVTGGAPIKPDGWSVRAMWGKNGQLKTYVYHQGMKGKYGDAKPAPTFRFKPGRYYQLSYQLTLNQPASASNGEFSLWVDGERVVTHSGLQLRASDDPSTLIRQFMFNTFHGGSAPEWAPRDASGNYKRDCAYFDDIRITP</sequence>
<comment type="caution">
    <text evidence="3">The sequence shown here is derived from an EMBL/GenBank/DDBJ whole genome shotgun (WGS) entry which is preliminary data.</text>
</comment>
<keyword evidence="4" id="KW-1185">Reference proteome</keyword>
<dbReference type="AlphaFoldDB" id="A0AA94EHG1"/>
<accession>A0AA94EHG1</accession>
<dbReference type="PANTHER" id="PTHR40124:SF1">
    <property type="entry name" value="DISAGGREGATASE RELATED REPEAT PROTEIN"/>
    <property type="match status" value="1"/>
</dbReference>
<dbReference type="Pfam" id="PF21294">
    <property type="entry name" value="Polysacc_lyase_14"/>
    <property type="match status" value="1"/>
</dbReference>
<feature type="domain" description="Polysaccharide lyase 14" evidence="2">
    <location>
        <begin position="96"/>
        <end position="254"/>
    </location>
</feature>
<proteinExistence type="predicted"/>
<feature type="chain" id="PRO_5041697402" description="Polysaccharide lyase 14 domain-containing protein" evidence="1">
    <location>
        <begin position="23"/>
        <end position="268"/>
    </location>
</feature>
<name>A0AA94EHG1_9GAMM</name>
<dbReference type="Gene3D" id="2.60.120.200">
    <property type="match status" value="1"/>
</dbReference>
<dbReference type="InterPro" id="IPR048958">
    <property type="entry name" value="Polysacc_lyase_14"/>
</dbReference>
<dbReference type="RefSeq" id="WP_126819559.1">
    <property type="nucleotide sequence ID" value="NZ_PIPS01000001.1"/>
</dbReference>
<keyword evidence="1" id="KW-0732">Signal</keyword>
<dbReference type="Proteomes" id="UP000286680">
    <property type="component" value="Unassembled WGS sequence"/>
</dbReference>
<evidence type="ECO:0000259" key="2">
    <source>
        <dbReference type="Pfam" id="PF21294"/>
    </source>
</evidence>